<name>A0ABX2XIG8_9FLAO</name>
<sequence length="59" mass="6396">MKTHLHSKFIVLLLFTQLLFSCKGNLSAGVGSDGKSLDSTVTKSDTTTVPKKNSQEVKE</sequence>
<proteinExistence type="predicted"/>
<dbReference type="EMBL" id="LVEN01000027">
    <property type="protein sequence ID" value="OCB73645.1"/>
    <property type="molecule type" value="Genomic_DNA"/>
</dbReference>
<protein>
    <recommendedName>
        <fullName evidence="4">Cytochrome C551</fullName>
    </recommendedName>
</protein>
<keyword evidence="3" id="KW-1185">Reference proteome</keyword>
<feature type="compositionally biased region" description="Low complexity" evidence="1">
    <location>
        <begin position="38"/>
        <end position="51"/>
    </location>
</feature>
<dbReference type="RefSeq" id="WP_065449965.1">
    <property type="nucleotide sequence ID" value="NZ_LVEN01000027.1"/>
</dbReference>
<feature type="region of interest" description="Disordered" evidence="1">
    <location>
        <begin position="26"/>
        <end position="59"/>
    </location>
</feature>
<evidence type="ECO:0000313" key="3">
    <source>
        <dbReference type="Proteomes" id="UP000093343"/>
    </source>
</evidence>
<gene>
    <name evidence="2" type="ORF">FLP_13265</name>
</gene>
<dbReference type="Proteomes" id="UP000093343">
    <property type="component" value="Unassembled WGS sequence"/>
</dbReference>
<accession>A0ABX2XIG8</accession>
<evidence type="ECO:0008006" key="4">
    <source>
        <dbReference type="Google" id="ProtNLM"/>
    </source>
</evidence>
<dbReference type="PROSITE" id="PS51257">
    <property type="entry name" value="PROKAR_LIPOPROTEIN"/>
    <property type="match status" value="1"/>
</dbReference>
<organism evidence="2 3">
    <name type="scientific">Flavobacterium piscis</name>
    <dbReference type="NCBI Taxonomy" id="1114874"/>
    <lineage>
        <taxon>Bacteria</taxon>
        <taxon>Pseudomonadati</taxon>
        <taxon>Bacteroidota</taxon>
        <taxon>Flavobacteriia</taxon>
        <taxon>Flavobacteriales</taxon>
        <taxon>Flavobacteriaceae</taxon>
        <taxon>Flavobacterium</taxon>
    </lineage>
</organism>
<evidence type="ECO:0000313" key="2">
    <source>
        <dbReference type="EMBL" id="OCB73645.1"/>
    </source>
</evidence>
<reference evidence="3" key="1">
    <citation type="submission" date="2016-03" db="EMBL/GenBank/DDBJ databases">
        <title>Draft genome sequence of Paenibacillus glacialis DSM 22343.</title>
        <authorList>
            <person name="Shin S.-K."/>
            <person name="Yi H."/>
        </authorList>
    </citation>
    <scope>NUCLEOTIDE SEQUENCE [LARGE SCALE GENOMIC DNA]</scope>
    <source>
        <strain evidence="3">CCUG 60099</strain>
    </source>
</reference>
<comment type="caution">
    <text evidence="2">The sequence shown here is derived from an EMBL/GenBank/DDBJ whole genome shotgun (WGS) entry which is preliminary data.</text>
</comment>
<evidence type="ECO:0000256" key="1">
    <source>
        <dbReference type="SAM" id="MobiDB-lite"/>
    </source>
</evidence>